<feature type="compositionally biased region" description="Low complexity" evidence="2">
    <location>
        <begin position="1154"/>
        <end position="1168"/>
    </location>
</feature>
<keyword evidence="4" id="KW-1185">Reference proteome</keyword>
<feature type="compositionally biased region" description="Low complexity" evidence="2">
    <location>
        <begin position="746"/>
        <end position="755"/>
    </location>
</feature>
<feature type="compositionally biased region" description="Low complexity" evidence="2">
    <location>
        <begin position="144"/>
        <end position="157"/>
    </location>
</feature>
<feature type="compositionally biased region" description="Polar residues" evidence="2">
    <location>
        <begin position="1121"/>
        <end position="1131"/>
    </location>
</feature>
<name>A0A9D4ZND2_ADICA</name>
<dbReference type="EMBL" id="JABFUD020000005">
    <property type="protein sequence ID" value="KAI5079706.1"/>
    <property type="molecule type" value="Genomic_DNA"/>
</dbReference>
<feature type="compositionally biased region" description="Polar residues" evidence="2">
    <location>
        <begin position="1548"/>
        <end position="1568"/>
    </location>
</feature>
<feature type="coiled-coil region" evidence="1">
    <location>
        <begin position="521"/>
        <end position="553"/>
    </location>
</feature>
<dbReference type="PANTHER" id="PTHR34798:SF2">
    <property type="entry name" value="PROTEIN TIME FOR COFFEE"/>
    <property type="match status" value="1"/>
</dbReference>
<proteinExistence type="predicted"/>
<feature type="compositionally biased region" description="Low complexity" evidence="2">
    <location>
        <begin position="1303"/>
        <end position="1323"/>
    </location>
</feature>
<evidence type="ECO:0000313" key="4">
    <source>
        <dbReference type="Proteomes" id="UP000886520"/>
    </source>
</evidence>
<feature type="region of interest" description="Disordered" evidence="2">
    <location>
        <begin position="1099"/>
        <end position="1193"/>
    </location>
</feature>
<organism evidence="3 4">
    <name type="scientific">Adiantum capillus-veneris</name>
    <name type="common">Maidenhair fern</name>
    <dbReference type="NCBI Taxonomy" id="13818"/>
    <lineage>
        <taxon>Eukaryota</taxon>
        <taxon>Viridiplantae</taxon>
        <taxon>Streptophyta</taxon>
        <taxon>Embryophyta</taxon>
        <taxon>Tracheophyta</taxon>
        <taxon>Polypodiopsida</taxon>
        <taxon>Polypodiidae</taxon>
        <taxon>Polypodiales</taxon>
        <taxon>Pteridineae</taxon>
        <taxon>Pteridaceae</taxon>
        <taxon>Vittarioideae</taxon>
        <taxon>Adiantum</taxon>
    </lineage>
</organism>
<gene>
    <name evidence="3" type="ORF">GOP47_0005185</name>
</gene>
<feature type="region of interest" description="Disordered" evidence="2">
    <location>
        <begin position="395"/>
        <end position="449"/>
    </location>
</feature>
<feature type="compositionally biased region" description="Polar residues" evidence="2">
    <location>
        <begin position="1524"/>
        <end position="1538"/>
    </location>
</feature>
<dbReference type="GO" id="GO:0042752">
    <property type="term" value="P:regulation of circadian rhythm"/>
    <property type="evidence" value="ECO:0007669"/>
    <property type="project" value="InterPro"/>
</dbReference>
<dbReference type="GO" id="GO:0005634">
    <property type="term" value="C:nucleus"/>
    <property type="evidence" value="ECO:0007669"/>
    <property type="project" value="TreeGrafter"/>
</dbReference>
<dbReference type="OrthoDB" id="1930924at2759"/>
<feature type="compositionally biased region" description="Low complexity" evidence="2">
    <location>
        <begin position="1430"/>
        <end position="1489"/>
    </location>
</feature>
<feature type="compositionally biased region" description="Low complexity" evidence="2">
    <location>
        <begin position="912"/>
        <end position="923"/>
    </location>
</feature>
<feature type="region of interest" description="Disordered" evidence="2">
    <location>
        <begin position="555"/>
        <end position="597"/>
    </location>
</feature>
<feature type="compositionally biased region" description="Polar residues" evidence="2">
    <location>
        <begin position="1229"/>
        <end position="1238"/>
    </location>
</feature>
<evidence type="ECO:0000256" key="1">
    <source>
        <dbReference type="SAM" id="Coils"/>
    </source>
</evidence>
<feature type="compositionally biased region" description="Polar residues" evidence="2">
    <location>
        <begin position="926"/>
        <end position="948"/>
    </location>
</feature>
<feature type="compositionally biased region" description="Polar residues" evidence="2">
    <location>
        <begin position="989"/>
        <end position="1005"/>
    </location>
</feature>
<feature type="compositionally biased region" description="Low complexity" evidence="2">
    <location>
        <begin position="1380"/>
        <end position="1390"/>
    </location>
</feature>
<feature type="compositionally biased region" description="Basic and acidic residues" evidence="2">
    <location>
        <begin position="1576"/>
        <end position="1591"/>
    </location>
</feature>
<feature type="region of interest" description="Disordered" evidence="2">
    <location>
        <begin position="1430"/>
        <end position="1603"/>
    </location>
</feature>
<feature type="compositionally biased region" description="Low complexity" evidence="2">
    <location>
        <begin position="1342"/>
        <end position="1355"/>
    </location>
</feature>
<comment type="caution">
    <text evidence="3">The sequence shown here is derived from an EMBL/GenBank/DDBJ whole genome shotgun (WGS) entry which is preliminary data.</text>
</comment>
<feature type="compositionally biased region" description="Polar residues" evidence="2">
    <location>
        <begin position="1253"/>
        <end position="1279"/>
    </location>
</feature>
<keyword evidence="1" id="KW-0175">Coiled coil</keyword>
<feature type="region of interest" description="Disordered" evidence="2">
    <location>
        <begin position="1"/>
        <end position="49"/>
    </location>
</feature>
<feature type="compositionally biased region" description="Basic and acidic residues" evidence="2">
    <location>
        <begin position="348"/>
        <end position="358"/>
    </location>
</feature>
<sequence>MERNREGRRSGATTAGAVPSVTRRPRVRDASDDEDRMDDAVDSRVWERSKKERLATFHVSASINARNKRKRPVLPQDLQAPGGRLNAVVEEADDSVEETEAQVSEDDDEPPPPPLLRRPAKARVHSKEDEIVMDIPAVPRKARSSMSASSRYSSIARRQPEPQPPELLRQKSATPLHTPLNGSSSPNFLQKQGKKLKPVGPKVRAMKVPKVAEASTLSDQEAEVAEALFDLARSIPSHSGMLESKMEVKLESEARTGSPPVGHSLSVGGSMPHMSGLHHPGNTSNGYLSNHLKDLTAPTVEAPKRKRPRVVVKSEDGKISTPVRLAASGAVSSSASPSIPSQPCVGETQRDSLPEKAPSDLASLPSESLKIKAVTDAIVTEDKKVGLREYEGREQGEFISSKEEPQNVLDTGEIPSDRLGEAPDTADAVRGNEGSSKSELVSRPVETLREDGSTSKFNIDLMASPLKHLAMEEDVGSTIDKQNMGDNSSIIPTVYTGQHHVEEQSQQSLELEDAVKAMDVARGLSKLKEKLDAEKQEVNEDAEQQVHDRLQKEHVAATHISREDEVREKDLSSKTLSRPQEEVSDNAAAPPFLSSTLPTATSSSAPVALAGWMGGLPQLGYYGPGGSPWAAQAPLPNPGLDVKAAHTAMQLPHGPILSPVPRMKRCATHVFMAHFIYREQQVSRHSIWSAALCRAAPYNLNIPPVNILDNDKLGGHYLDAARKASAPQSGPSYGYTISQGVGPGIAGSSSSSAPGTMLVPNHTSNAGGSGDTGNATGTGTASNNVMAAHAQYLQAMMQQNGFASFPFPFNGPPSQAAQFFNSHFFPPHLIPPPLPHMQPLPQQSGNVLPVQKQQQGVVSLPHSNSSQHVAPPLQQQLQLQLAPQSPSQSQQQHNHVGVSAQQFGIHSDKESTAGAESASTADSRLSAMQRSMSSHQGPSNLPNLNINASLMLGANLPGMPSHDQDGPSLVPSGGKQSGKGQQQFQGQSPASLSSPMQPQQFSTGAAPSLQMKVLDPMLSQGYSSLARGPVNPGSLGLVSSMMGTPSLGVLPGSVDGTKGPGQQQPVYGGHGQHFQRSMPKAPSASDDAYALKVRDYAEEKKNSMKPVGGPPLLSRVDMEVSSPSLQGSPPNGSGAANARTTGGIGRSLNSTTPPDARSSRPASSSGSGQVPLLQNQPQKQAMGRAKSVSGSTNVGATLPAHSVAAYAERALPGNLGKFPGTGLPFSGQMAPTSQTSKPGHSGVAKGGQRVSPGPTQQQMPNATMTKSHVQQTRGNQPGVPSTPPRMLPSVTAPVLSGGTIPMSTSHSLSASKASTISISKSPSNGKGSVSMTKAGPPTKKTPVSGPGMSSVVSSGQNASLRAPNQHKSPASAAHGPQFPQQQSSVSVQQQRLATTKNQVYPQLQPQQGQFKQPFQAQSAYRPQLFLQQHQQQYMQHQLPSQQQQAVPQHTQVPVSHHYPSNPQNSSSQHSQASQQFSHLQQQFQTTSSQPMTGTGGLTLNSSNLTLGTMNMSNSASSDGGGSKGNPTKTSYVSGNPASNGAMPEVVTTAHSTVSGQVSSPHNGSSSYLQLPPVKPNEQKAPDVSSREDMTSARHLASPSSSQTWHTTESFGCEKCIIISDAQMIALDTHAGNVITLIGLASGWL</sequence>
<dbReference type="PANTHER" id="PTHR34798">
    <property type="entry name" value="PROTEIN TIME FOR COFFEE"/>
    <property type="match status" value="1"/>
</dbReference>
<feature type="compositionally biased region" description="Basic and acidic residues" evidence="2">
    <location>
        <begin position="395"/>
        <end position="405"/>
    </location>
</feature>
<feature type="compositionally biased region" description="Low complexity" evidence="2">
    <location>
        <begin position="326"/>
        <end position="343"/>
    </location>
</feature>
<feature type="region of interest" description="Disordered" evidence="2">
    <location>
        <begin position="296"/>
        <end position="362"/>
    </location>
</feature>
<feature type="region of interest" description="Disordered" evidence="2">
    <location>
        <begin position="745"/>
        <end position="778"/>
    </location>
</feature>
<feature type="compositionally biased region" description="Basic and acidic residues" evidence="2">
    <location>
        <begin position="555"/>
        <end position="572"/>
    </location>
</feature>
<feature type="compositionally biased region" description="Low complexity" evidence="2">
    <location>
        <begin position="1497"/>
        <end position="1508"/>
    </location>
</feature>
<feature type="region of interest" description="Disordered" evidence="2">
    <location>
        <begin position="63"/>
        <end position="201"/>
    </location>
</feature>
<accession>A0A9D4ZND2</accession>
<reference evidence="3 4" key="1">
    <citation type="submission" date="2021-01" db="EMBL/GenBank/DDBJ databases">
        <title>Adiantum capillus-veneris genome.</title>
        <authorList>
            <person name="Fang Y."/>
            <person name="Liao Q."/>
        </authorList>
    </citation>
    <scope>NUCLEOTIDE SEQUENCE [LARGE SCALE GENOMIC DNA]</scope>
    <source>
        <strain evidence="3">H3</strain>
        <tissue evidence="3">Leaf</tissue>
    </source>
</reference>
<protein>
    <submittedName>
        <fullName evidence="3">Uncharacterized protein</fullName>
    </submittedName>
</protein>
<feature type="compositionally biased region" description="Low complexity" evidence="2">
    <location>
        <begin position="870"/>
        <end position="892"/>
    </location>
</feature>
<feature type="compositionally biased region" description="Polar residues" evidence="2">
    <location>
        <begin position="171"/>
        <end position="190"/>
    </location>
</feature>
<feature type="region of interest" description="Disordered" evidence="2">
    <location>
        <begin position="1218"/>
        <end position="1390"/>
    </location>
</feature>
<evidence type="ECO:0000313" key="3">
    <source>
        <dbReference type="EMBL" id="KAI5079706.1"/>
    </source>
</evidence>
<evidence type="ECO:0000256" key="2">
    <source>
        <dbReference type="SAM" id="MobiDB-lite"/>
    </source>
</evidence>
<feature type="compositionally biased region" description="Basic and acidic residues" evidence="2">
    <location>
        <begin position="38"/>
        <end position="49"/>
    </location>
</feature>
<dbReference type="InterPro" id="IPR039317">
    <property type="entry name" value="TIC"/>
</dbReference>
<feature type="compositionally biased region" description="Acidic residues" evidence="2">
    <location>
        <begin position="90"/>
        <end position="110"/>
    </location>
</feature>
<feature type="compositionally biased region" description="Low complexity" evidence="2">
    <location>
        <begin position="972"/>
        <end position="988"/>
    </location>
</feature>
<dbReference type="Proteomes" id="UP000886520">
    <property type="component" value="Chromosome 5"/>
</dbReference>
<feature type="compositionally biased region" description="Polar residues" evidence="2">
    <location>
        <begin position="851"/>
        <end position="868"/>
    </location>
</feature>
<feature type="region of interest" description="Disordered" evidence="2">
    <location>
        <begin position="851"/>
        <end position="1005"/>
    </location>
</feature>